<gene>
    <name evidence="1" type="ORF">ACFOWX_11205</name>
</gene>
<evidence type="ECO:0000313" key="1">
    <source>
        <dbReference type="EMBL" id="MFC4292981.1"/>
    </source>
</evidence>
<dbReference type="EMBL" id="JBHSDH010000013">
    <property type="protein sequence ID" value="MFC4292981.1"/>
    <property type="molecule type" value="Genomic_DNA"/>
</dbReference>
<sequence>MFVSLLLLLQAAPPVPPAPPSAPLAKPLDKMQMQTIGCIATLGLVAYDQKRGDSGVQRFPDVTERGRKYAGIMGDRIVFESGQPKEVVALAIRQSVRDQQQMAINAANDAQRMALWDRLMGSCLPLLDAEVPVQQKVTE</sequence>
<evidence type="ECO:0000313" key="2">
    <source>
        <dbReference type="Proteomes" id="UP001595887"/>
    </source>
</evidence>
<proteinExistence type="predicted"/>
<dbReference type="Proteomes" id="UP001595887">
    <property type="component" value="Unassembled WGS sequence"/>
</dbReference>
<organism evidence="1 2">
    <name type="scientific">Sphingorhabdus arenilitoris</name>
    <dbReference type="NCBI Taxonomy" id="1490041"/>
    <lineage>
        <taxon>Bacteria</taxon>
        <taxon>Pseudomonadati</taxon>
        <taxon>Pseudomonadota</taxon>
        <taxon>Alphaproteobacteria</taxon>
        <taxon>Sphingomonadales</taxon>
        <taxon>Sphingomonadaceae</taxon>
        <taxon>Sphingorhabdus</taxon>
    </lineage>
</organism>
<reference evidence="2" key="1">
    <citation type="journal article" date="2019" name="Int. J. Syst. Evol. Microbiol.">
        <title>The Global Catalogue of Microorganisms (GCM) 10K type strain sequencing project: providing services to taxonomists for standard genome sequencing and annotation.</title>
        <authorList>
            <consortium name="The Broad Institute Genomics Platform"/>
            <consortium name="The Broad Institute Genome Sequencing Center for Infectious Disease"/>
            <person name="Wu L."/>
            <person name="Ma J."/>
        </authorList>
    </citation>
    <scope>NUCLEOTIDE SEQUENCE [LARGE SCALE GENOMIC DNA]</scope>
    <source>
        <strain evidence="2">CECT 8531</strain>
    </source>
</reference>
<keyword evidence="2" id="KW-1185">Reference proteome</keyword>
<dbReference type="RefSeq" id="WP_381424115.1">
    <property type="nucleotide sequence ID" value="NZ_JBHSDH010000013.1"/>
</dbReference>
<evidence type="ECO:0008006" key="3">
    <source>
        <dbReference type="Google" id="ProtNLM"/>
    </source>
</evidence>
<comment type="caution">
    <text evidence="1">The sequence shown here is derived from an EMBL/GenBank/DDBJ whole genome shotgun (WGS) entry which is preliminary data.</text>
</comment>
<accession>A0ABV8RL39</accession>
<protein>
    <recommendedName>
        <fullName evidence="3">Secreted protein</fullName>
    </recommendedName>
</protein>
<name>A0ABV8RL39_9SPHN</name>